<evidence type="ECO:0000259" key="4">
    <source>
        <dbReference type="Pfam" id="PF02885"/>
    </source>
</evidence>
<protein>
    <recommendedName>
        <fullName evidence="6">Glycosyl transferase family 3 domain-containing protein</fullName>
    </recommendedName>
</protein>
<evidence type="ECO:0000259" key="3">
    <source>
        <dbReference type="Pfam" id="PF00591"/>
    </source>
</evidence>
<dbReference type="PANTHER" id="PTHR43285">
    <property type="entry name" value="ANTHRANILATE PHOSPHORIBOSYLTRANSFERASE"/>
    <property type="match status" value="1"/>
</dbReference>
<sequence length="218" mass="22955">MIREALEKVVSRQSLTEQEAVGVMETIMNGEATSAQIGGLMAALRMKGETADEITGFARVMRAKATRVECKSYPLVDTCGTGGDGHNTFNISTVGAFVAAGAGAHVAKHGGSAVSSRSGSADVLKTLHIGVEIPPERIAACVDEIGIGFLFAAHLQKAMRFAAGPRREVGFRAFFNMLGPLTHPAGATRQVMGVYSADVIELVAEALKNFGTEHAYVF</sequence>
<evidence type="ECO:0000256" key="2">
    <source>
        <dbReference type="ARBA" id="ARBA00022679"/>
    </source>
</evidence>
<dbReference type="EMBL" id="UINC01196159">
    <property type="protein sequence ID" value="SVE13048.1"/>
    <property type="molecule type" value="Genomic_DNA"/>
</dbReference>
<reference evidence="5" key="1">
    <citation type="submission" date="2018-05" db="EMBL/GenBank/DDBJ databases">
        <authorList>
            <person name="Lanie J.A."/>
            <person name="Ng W.-L."/>
            <person name="Kazmierczak K.M."/>
            <person name="Andrzejewski T.M."/>
            <person name="Davidsen T.M."/>
            <person name="Wayne K.J."/>
            <person name="Tettelin H."/>
            <person name="Glass J.I."/>
            <person name="Rusch D."/>
            <person name="Podicherti R."/>
            <person name="Tsui H.-C.T."/>
            <person name="Winkler M.E."/>
        </authorList>
    </citation>
    <scope>NUCLEOTIDE SEQUENCE</scope>
</reference>
<feature type="non-terminal residue" evidence="5">
    <location>
        <position position="218"/>
    </location>
</feature>
<dbReference type="InterPro" id="IPR017459">
    <property type="entry name" value="Glycosyl_Trfase_fam3_N_dom"/>
</dbReference>
<dbReference type="Pfam" id="PF02885">
    <property type="entry name" value="Glycos_trans_3N"/>
    <property type="match status" value="1"/>
</dbReference>
<dbReference type="PANTHER" id="PTHR43285:SF2">
    <property type="entry name" value="ANTHRANILATE PHOSPHORIBOSYLTRANSFERASE"/>
    <property type="match status" value="1"/>
</dbReference>
<dbReference type="GO" id="GO:0000162">
    <property type="term" value="P:L-tryptophan biosynthetic process"/>
    <property type="evidence" value="ECO:0007669"/>
    <property type="project" value="InterPro"/>
</dbReference>
<evidence type="ECO:0000256" key="1">
    <source>
        <dbReference type="ARBA" id="ARBA00022676"/>
    </source>
</evidence>
<evidence type="ECO:0000313" key="5">
    <source>
        <dbReference type="EMBL" id="SVE13048.1"/>
    </source>
</evidence>
<dbReference type="GO" id="GO:0004048">
    <property type="term" value="F:anthranilate phosphoribosyltransferase activity"/>
    <property type="evidence" value="ECO:0007669"/>
    <property type="project" value="InterPro"/>
</dbReference>
<dbReference type="InterPro" id="IPR036320">
    <property type="entry name" value="Glycosyl_Trfase_fam3_N_dom_sf"/>
</dbReference>
<dbReference type="SUPFAM" id="SSF47648">
    <property type="entry name" value="Nucleoside phosphorylase/phosphoribosyltransferase N-terminal domain"/>
    <property type="match status" value="1"/>
</dbReference>
<dbReference type="NCBIfam" id="TIGR01245">
    <property type="entry name" value="trpD"/>
    <property type="match status" value="1"/>
</dbReference>
<dbReference type="Pfam" id="PF00591">
    <property type="entry name" value="Glycos_transf_3"/>
    <property type="match status" value="1"/>
</dbReference>
<accession>A0A383B0W1</accession>
<feature type="domain" description="Glycosyl transferase family 3" evidence="3">
    <location>
        <begin position="73"/>
        <end position="217"/>
    </location>
</feature>
<organism evidence="5">
    <name type="scientific">marine metagenome</name>
    <dbReference type="NCBI Taxonomy" id="408172"/>
    <lineage>
        <taxon>unclassified sequences</taxon>
        <taxon>metagenomes</taxon>
        <taxon>ecological metagenomes</taxon>
    </lineage>
</organism>
<dbReference type="Gene3D" id="3.40.1030.10">
    <property type="entry name" value="Nucleoside phosphorylase/phosphoribosyltransferase catalytic domain"/>
    <property type="match status" value="1"/>
</dbReference>
<dbReference type="InterPro" id="IPR035902">
    <property type="entry name" value="Nuc_phospho_transferase"/>
</dbReference>
<dbReference type="InterPro" id="IPR005940">
    <property type="entry name" value="Anthranilate_Pribosyl_Tfrase"/>
</dbReference>
<evidence type="ECO:0008006" key="6">
    <source>
        <dbReference type="Google" id="ProtNLM"/>
    </source>
</evidence>
<dbReference type="SUPFAM" id="SSF52418">
    <property type="entry name" value="Nucleoside phosphorylase/phosphoribosyltransferase catalytic domain"/>
    <property type="match status" value="1"/>
</dbReference>
<keyword evidence="1" id="KW-0328">Glycosyltransferase</keyword>
<dbReference type="InterPro" id="IPR000312">
    <property type="entry name" value="Glycosyl_Trfase_fam3"/>
</dbReference>
<dbReference type="Gene3D" id="1.20.970.10">
    <property type="entry name" value="Transferase, Pyrimidine Nucleoside Phosphorylase, Chain C"/>
    <property type="match status" value="1"/>
</dbReference>
<proteinExistence type="predicted"/>
<dbReference type="AlphaFoldDB" id="A0A383B0W1"/>
<feature type="domain" description="Glycosyl transferase family 3 N-terminal" evidence="4">
    <location>
        <begin position="3"/>
        <end position="65"/>
    </location>
</feature>
<dbReference type="GO" id="GO:0005829">
    <property type="term" value="C:cytosol"/>
    <property type="evidence" value="ECO:0007669"/>
    <property type="project" value="TreeGrafter"/>
</dbReference>
<keyword evidence="2" id="KW-0808">Transferase</keyword>
<gene>
    <name evidence="5" type="ORF">METZ01_LOCUS465902</name>
</gene>
<name>A0A383B0W1_9ZZZZ</name>